<reference evidence="1" key="1">
    <citation type="submission" date="2019-08" db="EMBL/GenBank/DDBJ databases">
        <authorList>
            <person name="Kucharzyk K."/>
            <person name="Murdoch R.W."/>
            <person name="Higgins S."/>
            <person name="Loffler F."/>
        </authorList>
    </citation>
    <scope>NUCLEOTIDE SEQUENCE</scope>
</reference>
<evidence type="ECO:0000313" key="1">
    <source>
        <dbReference type="EMBL" id="MPN05686.1"/>
    </source>
</evidence>
<organism evidence="1">
    <name type="scientific">bioreactor metagenome</name>
    <dbReference type="NCBI Taxonomy" id="1076179"/>
    <lineage>
        <taxon>unclassified sequences</taxon>
        <taxon>metagenomes</taxon>
        <taxon>ecological metagenomes</taxon>
    </lineage>
</organism>
<protein>
    <submittedName>
        <fullName evidence="1">Uncharacterized protein</fullName>
    </submittedName>
</protein>
<accession>A0A645EW82</accession>
<name>A0A645EW82_9ZZZZ</name>
<comment type="caution">
    <text evidence="1">The sequence shown here is derived from an EMBL/GenBank/DDBJ whole genome shotgun (WGS) entry which is preliminary data.</text>
</comment>
<sequence>MVGHEAGARTEDGEVGAAFLHQLELVLFDGLAQVVVADLQFAELGCQRRVLEAGDLAVAPFFQRFRCRRVVAVDVDDHAVFLFVRCRPSCAGCPAPQ</sequence>
<dbReference type="AlphaFoldDB" id="A0A645EW82"/>
<dbReference type="EMBL" id="VSSQ01051595">
    <property type="protein sequence ID" value="MPN05686.1"/>
    <property type="molecule type" value="Genomic_DNA"/>
</dbReference>
<proteinExistence type="predicted"/>
<gene>
    <name evidence="1" type="ORF">SDC9_152937</name>
</gene>